<dbReference type="InterPro" id="IPR000515">
    <property type="entry name" value="MetI-like"/>
</dbReference>
<keyword evidence="5 7" id="KW-1133">Transmembrane helix</keyword>
<evidence type="ECO:0000259" key="8">
    <source>
        <dbReference type="PROSITE" id="PS50928"/>
    </source>
</evidence>
<evidence type="ECO:0000313" key="9">
    <source>
        <dbReference type="EMBL" id="MFC6316065.1"/>
    </source>
</evidence>
<accession>A0ABW1USJ6</accession>
<proteinExistence type="inferred from homology"/>
<dbReference type="Proteomes" id="UP001596310">
    <property type="component" value="Unassembled WGS sequence"/>
</dbReference>
<evidence type="ECO:0000256" key="4">
    <source>
        <dbReference type="ARBA" id="ARBA00022692"/>
    </source>
</evidence>
<feature type="transmembrane region" description="Helical" evidence="7">
    <location>
        <begin position="87"/>
        <end position="108"/>
    </location>
</feature>
<feature type="transmembrane region" description="Helical" evidence="7">
    <location>
        <begin position="120"/>
        <end position="140"/>
    </location>
</feature>
<dbReference type="EMBL" id="JBHSSM010000024">
    <property type="protein sequence ID" value="MFC6316065.1"/>
    <property type="molecule type" value="Genomic_DNA"/>
</dbReference>
<comment type="similarity">
    <text evidence="7">Belongs to the binding-protein-dependent transport system permease family.</text>
</comment>
<dbReference type="PANTHER" id="PTHR43005">
    <property type="entry name" value="BLR7065 PROTEIN"/>
    <property type="match status" value="1"/>
</dbReference>
<feature type="transmembrane region" description="Helical" evidence="7">
    <location>
        <begin position="279"/>
        <end position="298"/>
    </location>
</feature>
<dbReference type="PANTHER" id="PTHR43005:SF1">
    <property type="entry name" value="SPERMIDINE_PUTRESCINE TRANSPORT SYSTEM PERMEASE PROTEIN"/>
    <property type="match status" value="1"/>
</dbReference>
<feature type="transmembrane region" description="Helical" evidence="7">
    <location>
        <begin position="224"/>
        <end position="242"/>
    </location>
</feature>
<keyword evidence="2 7" id="KW-0813">Transport</keyword>
<reference evidence="10" key="1">
    <citation type="journal article" date="2019" name="Int. J. Syst. Evol. Microbiol.">
        <title>The Global Catalogue of Microorganisms (GCM) 10K type strain sequencing project: providing services to taxonomists for standard genome sequencing and annotation.</title>
        <authorList>
            <consortium name="The Broad Institute Genomics Platform"/>
            <consortium name="The Broad Institute Genome Sequencing Center for Infectious Disease"/>
            <person name="Wu L."/>
            <person name="Ma J."/>
        </authorList>
    </citation>
    <scope>NUCLEOTIDE SEQUENCE [LARGE SCALE GENOMIC DNA]</scope>
    <source>
        <strain evidence="10">CCM 8897</strain>
    </source>
</reference>
<keyword evidence="6 7" id="KW-0472">Membrane</keyword>
<name>A0ABW1USJ6_9LACO</name>
<evidence type="ECO:0000256" key="1">
    <source>
        <dbReference type="ARBA" id="ARBA00004651"/>
    </source>
</evidence>
<keyword evidence="3" id="KW-1003">Cell membrane</keyword>
<evidence type="ECO:0000256" key="7">
    <source>
        <dbReference type="RuleBase" id="RU363032"/>
    </source>
</evidence>
<sequence>MDMSNKRTKKRFLRTRKQREQFFSATMLFPALLFLIVLIGYPLVTVLVDAFHNVNLLNNSAQPFVGLENFKKVLSDPKFVPALQHTLFYTFFSVVGEYILGLTSAILLNKKVKGRAFFRIAIFIPWLVPIIVAGMTWSWMLNPDFGIINYLLTHLGIIKEPINFLGDANYALQTVTFVNVWRSFPYYTISLLAALQAIPDDLYEASGIDGAGKFEQFVHITLPQLRSVSLVIVFMHIIWTAINFDFIWVLTQGGPNYATDTLPLMIYRYSMQKFDVGTASSLSTMMLLGMSLIFVFYYKIKTKISEETLN</sequence>
<dbReference type="CDD" id="cd06261">
    <property type="entry name" value="TM_PBP2"/>
    <property type="match status" value="1"/>
</dbReference>
<evidence type="ECO:0000313" key="10">
    <source>
        <dbReference type="Proteomes" id="UP001596310"/>
    </source>
</evidence>
<dbReference type="RefSeq" id="WP_225422136.1">
    <property type="nucleotide sequence ID" value="NZ_JBHSSM010000024.1"/>
</dbReference>
<comment type="subcellular location">
    <subcellularLocation>
        <location evidence="1 7">Cell membrane</location>
        <topology evidence="1 7">Multi-pass membrane protein</topology>
    </subcellularLocation>
</comment>
<organism evidence="9 10">
    <name type="scientific">Lapidilactobacillus achengensis</name>
    <dbReference type="NCBI Taxonomy" id="2486000"/>
    <lineage>
        <taxon>Bacteria</taxon>
        <taxon>Bacillati</taxon>
        <taxon>Bacillota</taxon>
        <taxon>Bacilli</taxon>
        <taxon>Lactobacillales</taxon>
        <taxon>Lactobacillaceae</taxon>
        <taxon>Lapidilactobacillus</taxon>
    </lineage>
</organism>
<keyword evidence="10" id="KW-1185">Reference proteome</keyword>
<comment type="caution">
    <text evidence="9">The sequence shown here is derived from an EMBL/GenBank/DDBJ whole genome shotgun (WGS) entry which is preliminary data.</text>
</comment>
<keyword evidence="4 7" id="KW-0812">Transmembrane</keyword>
<dbReference type="PROSITE" id="PS50928">
    <property type="entry name" value="ABC_TM1"/>
    <property type="match status" value="1"/>
</dbReference>
<gene>
    <name evidence="9" type="ORF">ACFQHW_10870</name>
</gene>
<evidence type="ECO:0000256" key="2">
    <source>
        <dbReference type="ARBA" id="ARBA00022448"/>
    </source>
</evidence>
<protein>
    <submittedName>
        <fullName evidence="9">Carbohydrate ABC transporter permease</fullName>
    </submittedName>
</protein>
<dbReference type="SUPFAM" id="SSF161098">
    <property type="entry name" value="MetI-like"/>
    <property type="match status" value="1"/>
</dbReference>
<dbReference type="Pfam" id="PF00528">
    <property type="entry name" value="BPD_transp_1"/>
    <property type="match status" value="1"/>
</dbReference>
<evidence type="ECO:0000256" key="5">
    <source>
        <dbReference type="ARBA" id="ARBA00022989"/>
    </source>
</evidence>
<evidence type="ECO:0000256" key="3">
    <source>
        <dbReference type="ARBA" id="ARBA00022475"/>
    </source>
</evidence>
<feature type="domain" description="ABC transmembrane type-1" evidence="8">
    <location>
        <begin position="83"/>
        <end position="297"/>
    </location>
</feature>
<dbReference type="Gene3D" id="1.10.3720.10">
    <property type="entry name" value="MetI-like"/>
    <property type="match status" value="1"/>
</dbReference>
<dbReference type="InterPro" id="IPR035906">
    <property type="entry name" value="MetI-like_sf"/>
</dbReference>
<evidence type="ECO:0000256" key="6">
    <source>
        <dbReference type="ARBA" id="ARBA00023136"/>
    </source>
</evidence>
<feature type="transmembrane region" description="Helical" evidence="7">
    <location>
        <begin position="21"/>
        <end position="44"/>
    </location>
</feature>